<accession>A0AAD9B260</accession>
<keyword evidence="8" id="KW-0496">Mitochondrion</keyword>
<keyword evidence="6" id="KW-0378">Hydrolase</keyword>
<reference evidence="10" key="1">
    <citation type="submission" date="2023-01" db="EMBL/GenBank/DDBJ databases">
        <title>Colletotrichum chrysophilum M932 genome sequence.</title>
        <authorList>
            <person name="Baroncelli R."/>
        </authorList>
    </citation>
    <scope>NUCLEOTIDE SEQUENCE</scope>
    <source>
        <strain evidence="10">M932</strain>
    </source>
</reference>
<proteinExistence type="predicted"/>
<evidence type="ECO:0000313" key="10">
    <source>
        <dbReference type="EMBL" id="KAK1855994.1"/>
    </source>
</evidence>
<keyword evidence="5" id="KW-0255">Endonuclease</keyword>
<dbReference type="SUPFAM" id="SSF56672">
    <property type="entry name" value="DNA/RNA polymerases"/>
    <property type="match status" value="1"/>
</dbReference>
<feature type="domain" description="Reverse transcriptase RNase H-like" evidence="9">
    <location>
        <begin position="52"/>
        <end position="89"/>
    </location>
</feature>
<evidence type="ECO:0000313" key="11">
    <source>
        <dbReference type="Proteomes" id="UP001243330"/>
    </source>
</evidence>
<dbReference type="GO" id="GO:0003964">
    <property type="term" value="F:RNA-directed DNA polymerase activity"/>
    <property type="evidence" value="ECO:0007669"/>
    <property type="project" value="UniProtKB-KW"/>
</dbReference>
<keyword evidence="3" id="KW-0548">Nucleotidyltransferase</keyword>
<evidence type="ECO:0000256" key="2">
    <source>
        <dbReference type="ARBA" id="ARBA00022679"/>
    </source>
</evidence>
<evidence type="ECO:0000256" key="6">
    <source>
        <dbReference type="ARBA" id="ARBA00022801"/>
    </source>
</evidence>
<evidence type="ECO:0000259" key="9">
    <source>
        <dbReference type="Pfam" id="PF17917"/>
    </source>
</evidence>
<dbReference type="GO" id="GO:0016787">
    <property type="term" value="F:hydrolase activity"/>
    <property type="evidence" value="ECO:0007669"/>
    <property type="project" value="UniProtKB-KW"/>
</dbReference>
<dbReference type="GO" id="GO:0005739">
    <property type="term" value="C:mitochondrion"/>
    <property type="evidence" value="ECO:0007669"/>
    <property type="project" value="UniProtKB-SubCell"/>
</dbReference>
<protein>
    <submittedName>
        <fullName evidence="10">Reverse transcriptase domain protein</fullName>
    </submittedName>
</protein>
<dbReference type="GO" id="GO:0004519">
    <property type="term" value="F:endonuclease activity"/>
    <property type="evidence" value="ECO:0007669"/>
    <property type="project" value="UniProtKB-KW"/>
</dbReference>
<evidence type="ECO:0000256" key="5">
    <source>
        <dbReference type="ARBA" id="ARBA00022759"/>
    </source>
</evidence>
<evidence type="ECO:0000256" key="4">
    <source>
        <dbReference type="ARBA" id="ARBA00022722"/>
    </source>
</evidence>
<dbReference type="AlphaFoldDB" id="A0AAD9B260"/>
<evidence type="ECO:0000256" key="7">
    <source>
        <dbReference type="ARBA" id="ARBA00022918"/>
    </source>
</evidence>
<keyword evidence="11" id="KW-1185">Reference proteome</keyword>
<evidence type="ECO:0000256" key="8">
    <source>
        <dbReference type="ARBA" id="ARBA00023128"/>
    </source>
</evidence>
<organism evidence="10 11">
    <name type="scientific">Colletotrichum chrysophilum</name>
    <dbReference type="NCBI Taxonomy" id="1836956"/>
    <lineage>
        <taxon>Eukaryota</taxon>
        <taxon>Fungi</taxon>
        <taxon>Dikarya</taxon>
        <taxon>Ascomycota</taxon>
        <taxon>Pezizomycotina</taxon>
        <taxon>Sordariomycetes</taxon>
        <taxon>Hypocreomycetidae</taxon>
        <taxon>Glomerellales</taxon>
        <taxon>Glomerellaceae</taxon>
        <taxon>Colletotrichum</taxon>
        <taxon>Colletotrichum gloeosporioides species complex</taxon>
    </lineage>
</organism>
<keyword evidence="4" id="KW-0540">Nuclease</keyword>
<keyword evidence="2" id="KW-0808">Transferase</keyword>
<dbReference type="Proteomes" id="UP001243330">
    <property type="component" value="Unassembled WGS sequence"/>
</dbReference>
<name>A0AAD9B260_9PEZI</name>
<sequence>MKNGSNELAKWVIFNGVLLGGSPAAQLLRWPITRLQEPTGPRTYAVAATASLECKRFDVITDHQALLFFMTKRLPNARQARWTGHLSNYNFAVQYRPDHEHVLADALSRKAEGLLTQKDINNASRKEVLLKSILLSSPEVLEELGQMLIAVRQSLLSALLCHAMEPSRARAPTSVFFLLYLSIN</sequence>
<evidence type="ECO:0000256" key="1">
    <source>
        <dbReference type="ARBA" id="ARBA00004173"/>
    </source>
</evidence>
<dbReference type="InterPro" id="IPR041373">
    <property type="entry name" value="RT_RNaseH"/>
</dbReference>
<comment type="caution">
    <text evidence="10">The sequence shown here is derived from an EMBL/GenBank/DDBJ whole genome shotgun (WGS) entry which is preliminary data.</text>
</comment>
<dbReference type="Pfam" id="PF17917">
    <property type="entry name" value="RT_RNaseH"/>
    <property type="match status" value="1"/>
</dbReference>
<dbReference type="InterPro" id="IPR043502">
    <property type="entry name" value="DNA/RNA_pol_sf"/>
</dbReference>
<comment type="subcellular location">
    <subcellularLocation>
        <location evidence="1">Mitochondrion</location>
    </subcellularLocation>
</comment>
<evidence type="ECO:0000256" key="3">
    <source>
        <dbReference type="ARBA" id="ARBA00022695"/>
    </source>
</evidence>
<dbReference type="EMBL" id="JAQOWY010000014">
    <property type="protein sequence ID" value="KAK1855994.1"/>
    <property type="molecule type" value="Genomic_DNA"/>
</dbReference>
<gene>
    <name evidence="10" type="ORF">CCHR01_01376</name>
</gene>
<keyword evidence="7 10" id="KW-0695">RNA-directed DNA polymerase</keyword>